<name>A0ABQ9XGT5_9EUKA</name>
<proteinExistence type="predicted"/>
<dbReference type="SUPFAM" id="SSF51126">
    <property type="entry name" value="Pectin lyase-like"/>
    <property type="match status" value="1"/>
</dbReference>
<protein>
    <submittedName>
        <fullName evidence="1">Uncharacterized protein</fullName>
    </submittedName>
</protein>
<dbReference type="Proteomes" id="UP001281761">
    <property type="component" value="Unassembled WGS sequence"/>
</dbReference>
<sequence>MPFFKTYQWGIRNSTISMTSLVFDLHLPHKDSWHACSLAWNSHVSASLSTFLVDAGKSPFVLVPSTSDLNSACSLTVSRWINKVSQLSKLSNNCISISSLQLDSHTLTSNSGLSFSSLPSEYGLTNDCQIQSVVSDCQFFNLSSNSPHPTSHDFRSLRERIVGCKVRSVRNCLQGTLTTKLGMQSEFLMQNSSLLECVNEEDSETTKLYDTIPEITSSVQRINHGSEFTHYAFRGCTIKATNMTTSFILITLNPFSGNVDFVGCSFEVECNTVHNTLISATAVRDNKVKCLIDTCTFKFWRETETATNSNQINLYNFQEISVVSSTFSPPPSKFSSARALYFSDPVSFLFFSNNTFTRQTSTANGGALNLPYTVHRFFHCLFEGNKALNGGAFYTASRYHHLSFCNFTRNEATRGGGAIFTNYLKRLWMFDCHFDQNQAFLTYENNQTQLAHYRGNDIHTSDNPNGIDETTVFGCTSTSEIPKYGYYQDTIVNGIHPKDNILLPSPSASRFSNVFFVEAGESRTCSEGDPCGSLGAALSELSTDPSLINLGNGIFEEGSLDISKPVELRGLGFFVNTSTFTTLKTSGLVVSGAGNVTLMSRLLIRIRLILRFLIRPSI</sequence>
<dbReference type="EMBL" id="JARBJD010000134">
    <property type="protein sequence ID" value="KAK2950552.1"/>
    <property type="molecule type" value="Genomic_DNA"/>
</dbReference>
<gene>
    <name evidence="1" type="ORF">BLNAU_14546</name>
</gene>
<evidence type="ECO:0000313" key="2">
    <source>
        <dbReference type="Proteomes" id="UP001281761"/>
    </source>
</evidence>
<keyword evidence="2" id="KW-1185">Reference proteome</keyword>
<dbReference type="InterPro" id="IPR011050">
    <property type="entry name" value="Pectin_lyase_fold/virulence"/>
</dbReference>
<accession>A0ABQ9XGT5</accession>
<organism evidence="1 2">
    <name type="scientific">Blattamonas nauphoetae</name>
    <dbReference type="NCBI Taxonomy" id="2049346"/>
    <lineage>
        <taxon>Eukaryota</taxon>
        <taxon>Metamonada</taxon>
        <taxon>Preaxostyla</taxon>
        <taxon>Oxymonadida</taxon>
        <taxon>Blattamonas</taxon>
    </lineage>
</organism>
<comment type="caution">
    <text evidence="1">The sequence shown here is derived from an EMBL/GenBank/DDBJ whole genome shotgun (WGS) entry which is preliminary data.</text>
</comment>
<evidence type="ECO:0000313" key="1">
    <source>
        <dbReference type="EMBL" id="KAK2950552.1"/>
    </source>
</evidence>
<reference evidence="1 2" key="1">
    <citation type="journal article" date="2022" name="bioRxiv">
        <title>Genomics of Preaxostyla Flagellates Illuminates Evolutionary Transitions and the Path Towards Mitochondrial Loss.</title>
        <authorList>
            <person name="Novak L.V.F."/>
            <person name="Treitli S.C."/>
            <person name="Pyrih J."/>
            <person name="Halakuc P."/>
            <person name="Pipaliya S.V."/>
            <person name="Vacek V."/>
            <person name="Brzon O."/>
            <person name="Soukal P."/>
            <person name="Eme L."/>
            <person name="Dacks J.B."/>
            <person name="Karnkowska A."/>
            <person name="Elias M."/>
            <person name="Hampl V."/>
        </authorList>
    </citation>
    <scope>NUCLEOTIDE SEQUENCE [LARGE SCALE GENOMIC DNA]</scope>
    <source>
        <strain evidence="1">NAU3</strain>
        <tissue evidence="1">Gut</tissue>
    </source>
</reference>